<proteinExistence type="predicted"/>
<evidence type="ECO:0000313" key="1">
    <source>
        <dbReference type="EMBL" id="OBX84918.1"/>
    </source>
</evidence>
<comment type="caution">
    <text evidence="1">The sequence shown here is derived from an EMBL/GenBank/DDBJ whole genome shotgun (WGS) entry which is preliminary data.</text>
</comment>
<dbReference type="EMBL" id="LXTW01000012">
    <property type="protein sequence ID" value="OBX84918.1"/>
    <property type="molecule type" value="Genomic_DNA"/>
</dbReference>
<name>A0A1B8QM70_MORNO</name>
<protein>
    <submittedName>
        <fullName evidence="1">Uncharacterized protein</fullName>
    </submittedName>
</protein>
<organism evidence="1 2">
    <name type="scientific">Moraxella nonliquefaciens</name>
    <dbReference type="NCBI Taxonomy" id="478"/>
    <lineage>
        <taxon>Bacteria</taxon>
        <taxon>Pseudomonadati</taxon>
        <taxon>Pseudomonadota</taxon>
        <taxon>Gammaproteobacteria</taxon>
        <taxon>Moraxellales</taxon>
        <taxon>Moraxellaceae</taxon>
        <taxon>Moraxella</taxon>
    </lineage>
</organism>
<dbReference type="Proteomes" id="UP000092575">
    <property type="component" value="Unassembled WGS sequence"/>
</dbReference>
<dbReference type="AlphaFoldDB" id="A0A1B8QM70"/>
<reference evidence="1 2" key="1">
    <citation type="submission" date="2016-05" db="EMBL/GenBank/DDBJ databases">
        <title>Draft genome sequence of Moraxella nonliquefaciens CCUG 348T.</title>
        <authorList>
            <person name="Salva-Serra F."/>
            <person name="Engstrom-Jakobsson H."/>
            <person name="Thorell K."/>
            <person name="Gonzales-Siles L."/>
            <person name="Karlsson R."/>
            <person name="Boulund F."/>
            <person name="Engstrand L."/>
            <person name="Kristiansson E."/>
            <person name="Moore E."/>
        </authorList>
    </citation>
    <scope>NUCLEOTIDE SEQUENCE [LARGE SCALE GENOMIC DNA]</scope>
    <source>
        <strain evidence="1 2">CCUG 348</strain>
    </source>
</reference>
<sequence length="120" mass="13738">MWSGNMKNLFSIYDHQETLIELSNKTSKLRIYKSVGNNIKVCATLNGSDDDFFIPAKHLDKLLSYKSIHHAYKHAKCFELPNTKELFNAHIDNLIALDKAHKAQSQSNPKDNKTLHKISL</sequence>
<gene>
    <name evidence="1" type="ORF">A7456_01745</name>
</gene>
<evidence type="ECO:0000313" key="2">
    <source>
        <dbReference type="Proteomes" id="UP000092575"/>
    </source>
</evidence>
<accession>A0A1B8QM70</accession>
<dbReference type="STRING" id="478.A7456_01745"/>